<feature type="region of interest" description="Disordered" evidence="5">
    <location>
        <begin position="481"/>
        <end position="512"/>
    </location>
</feature>
<keyword evidence="8" id="KW-1185">Reference proteome</keyword>
<protein>
    <submittedName>
        <fullName evidence="7">Uncharacterized protein</fullName>
    </submittedName>
</protein>
<dbReference type="InterPro" id="IPR051694">
    <property type="entry name" value="Immunoregulatory_rcpt-like"/>
</dbReference>
<dbReference type="EMBL" id="JAACJP010000027">
    <property type="protein sequence ID" value="KAF5376633.1"/>
    <property type="molecule type" value="Genomic_DNA"/>
</dbReference>
<dbReference type="PANTHER" id="PTHR15549:SF26">
    <property type="entry name" value="AXIAL BUDDING PATTERN PROTEIN 2-RELATED"/>
    <property type="match status" value="1"/>
</dbReference>
<feature type="region of interest" description="Disordered" evidence="5">
    <location>
        <begin position="673"/>
        <end position="697"/>
    </location>
</feature>
<comment type="caution">
    <text evidence="7">The sequence shown here is derived from an EMBL/GenBank/DDBJ whole genome shotgun (WGS) entry which is preliminary data.</text>
</comment>
<evidence type="ECO:0000313" key="7">
    <source>
        <dbReference type="EMBL" id="KAF5376633.1"/>
    </source>
</evidence>
<keyword evidence="4 6" id="KW-0472">Membrane</keyword>
<organism evidence="7 8">
    <name type="scientific">Tricholomella constricta</name>
    <dbReference type="NCBI Taxonomy" id="117010"/>
    <lineage>
        <taxon>Eukaryota</taxon>
        <taxon>Fungi</taxon>
        <taxon>Dikarya</taxon>
        <taxon>Basidiomycota</taxon>
        <taxon>Agaricomycotina</taxon>
        <taxon>Agaricomycetes</taxon>
        <taxon>Agaricomycetidae</taxon>
        <taxon>Agaricales</taxon>
        <taxon>Tricholomatineae</taxon>
        <taxon>Lyophyllaceae</taxon>
        <taxon>Tricholomella</taxon>
    </lineage>
</organism>
<evidence type="ECO:0000256" key="3">
    <source>
        <dbReference type="ARBA" id="ARBA00022989"/>
    </source>
</evidence>
<feature type="region of interest" description="Disordered" evidence="5">
    <location>
        <begin position="610"/>
        <end position="635"/>
    </location>
</feature>
<proteinExistence type="predicted"/>
<dbReference type="AlphaFoldDB" id="A0A8H5H4N1"/>
<feature type="compositionally biased region" description="Basic and acidic residues" evidence="5">
    <location>
        <begin position="282"/>
        <end position="293"/>
    </location>
</feature>
<feature type="region of interest" description="Disordered" evidence="5">
    <location>
        <begin position="156"/>
        <end position="176"/>
    </location>
</feature>
<feature type="compositionally biased region" description="Basic and acidic residues" evidence="5">
    <location>
        <begin position="524"/>
        <end position="548"/>
    </location>
</feature>
<feature type="transmembrane region" description="Helical" evidence="6">
    <location>
        <begin position="202"/>
        <end position="225"/>
    </location>
</feature>
<evidence type="ECO:0000256" key="1">
    <source>
        <dbReference type="ARBA" id="ARBA00004167"/>
    </source>
</evidence>
<gene>
    <name evidence="7" type="ORF">D9615_007852</name>
</gene>
<keyword evidence="3 6" id="KW-1133">Transmembrane helix</keyword>
<evidence type="ECO:0000256" key="2">
    <source>
        <dbReference type="ARBA" id="ARBA00022692"/>
    </source>
</evidence>
<feature type="compositionally biased region" description="Polar residues" evidence="5">
    <location>
        <begin position="618"/>
        <end position="635"/>
    </location>
</feature>
<evidence type="ECO:0000256" key="5">
    <source>
        <dbReference type="SAM" id="MobiDB-lite"/>
    </source>
</evidence>
<feature type="compositionally biased region" description="Polar residues" evidence="5">
    <location>
        <begin position="297"/>
        <end position="306"/>
    </location>
</feature>
<keyword evidence="2 6" id="KW-0812">Transmembrane</keyword>
<dbReference type="PANTHER" id="PTHR15549">
    <property type="entry name" value="PAIRED IMMUNOGLOBULIN-LIKE TYPE 2 RECEPTOR"/>
    <property type="match status" value="1"/>
</dbReference>
<evidence type="ECO:0000256" key="6">
    <source>
        <dbReference type="SAM" id="Phobius"/>
    </source>
</evidence>
<feature type="region of interest" description="Disordered" evidence="5">
    <location>
        <begin position="428"/>
        <end position="456"/>
    </location>
</feature>
<accession>A0A8H5H4N1</accession>
<sequence length="742" mass="78786">MDFMSTFPEPASRLSLTPDYDSQLVLGPTRLVSNVHTGASITALPPTTTQRATPQYVQSLTMSRIKYTSTPSQPPQANSSRLSIASALHYGSSSSTPTTVVSVTSVSVLSWSSLSSISATSAALLSTSSVVPFLASSIASSPASIATAVSTVTASSPSLTSEATTESATPTSSFLAASASPSSSSIPSEDISSNNASHHAPFYVAIVVGTIVVIGLIAAIIAWVFRLRLHAKRRRAIANVPWANHQNDDGLEEGRDATFIGQPIDRIGSKDISSQDVIPWEPRGDRDVGEPKRSKSTLRGSVHSSSYVPDPFADTRSYPVFAEGVAYPLPLYQHYTNSYLDADGSLDGHQSMSTLGPLQVANVTPGDASVASSRASTALGMNTPVPGDGEYECGTPRENQTGSRPRFLGLEGDGLRVPWSSTRRSSFASRRLGGSGNWERLPMPGETQNADRVGPAAADDGWTASLKSNLTHAFNAVASTLPSGPSLMRSHVEDDDDILTPRPRQGVVSRRSIRSNFSGVDFNEKSLSRKDTGSSRPWSLEERDDGTGRVHFHGRGLNGYGYGTPQLLGSFATLNAPSSAGTSIHRMSTHGSNAPLITRPPQSAFLKPEAYRRDSQHGKGNQRQPSMRNSLSGASSVYSMASGMSGALAQPPPAPRLPSFSRHSTIRVDALHTVSEKKEEDGDGATEQRPASLVTRSSSSGCSVTSYYYGADATSVISDATEMEEVAHKALTDRRRKLRRAV</sequence>
<comment type="subcellular location">
    <subcellularLocation>
        <location evidence="1">Membrane</location>
        <topology evidence="1">Single-pass membrane protein</topology>
    </subcellularLocation>
</comment>
<dbReference type="OrthoDB" id="3061923at2759"/>
<feature type="region of interest" description="Disordered" evidence="5">
    <location>
        <begin position="524"/>
        <end position="549"/>
    </location>
</feature>
<dbReference type="Proteomes" id="UP000565441">
    <property type="component" value="Unassembled WGS sequence"/>
</dbReference>
<reference evidence="7 8" key="1">
    <citation type="journal article" date="2020" name="ISME J.">
        <title>Uncovering the hidden diversity of litter-decomposition mechanisms in mushroom-forming fungi.</title>
        <authorList>
            <person name="Floudas D."/>
            <person name="Bentzer J."/>
            <person name="Ahren D."/>
            <person name="Johansson T."/>
            <person name="Persson P."/>
            <person name="Tunlid A."/>
        </authorList>
    </citation>
    <scope>NUCLEOTIDE SEQUENCE [LARGE SCALE GENOMIC DNA]</scope>
    <source>
        <strain evidence="7 8">CBS 661.87</strain>
    </source>
</reference>
<evidence type="ECO:0000313" key="8">
    <source>
        <dbReference type="Proteomes" id="UP000565441"/>
    </source>
</evidence>
<evidence type="ECO:0000256" key="4">
    <source>
        <dbReference type="ARBA" id="ARBA00023136"/>
    </source>
</evidence>
<dbReference type="GO" id="GO:0016020">
    <property type="term" value="C:membrane"/>
    <property type="evidence" value="ECO:0007669"/>
    <property type="project" value="UniProtKB-SubCell"/>
</dbReference>
<name>A0A8H5H4N1_9AGAR</name>
<feature type="region of interest" description="Disordered" evidence="5">
    <location>
        <begin position="275"/>
        <end position="306"/>
    </location>
</feature>
<dbReference type="GO" id="GO:0071944">
    <property type="term" value="C:cell periphery"/>
    <property type="evidence" value="ECO:0007669"/>
    <property type="project" value="UniProtKB-ARBA"/>
</dbReference>